<dbReference type="Pfam" id="PF13416">
    <property type="entry name" value="SBP_bac_8"/>
    <property type="match status" value="1"/>
</dbReference>
<gene>
    <name evidence="5" type="primary">spuE</name>
    <name evidence="5" type="ORF">ROSMUCSMR3_02584</name>
</gene>
<dbReference type="PROSITE" id="PS51318">
    <property type="entry name" value="TAT"/>
    <property type="match status" value="1"/>
</dbReference>
<evidence type="ECO:0000256" key="4">
    <source>
        <dbReference type="ARBA" id="ARBA00022764"/>
    </source>
</evidence>
<dbReference type="PANTHER" id="PTHR30222:SF17">
    <property type="entry name" value="SPERMIDINE_PUTRESCINE-BINDING PERIPLASMIC PROTEIN"/>
    <property type="match status" value="1"/>
</dbReference>
<dbReference type="RefSeq" id="WP_081507536.1">
    <property type="nucleotide sequence ID" value="NZ_CP020474.1"/>
</dbReference>
<accession>A0A1V0RQK4</accession>
<evidence type="ECO:0000256" key="1">
    <source>
        <dbReference type="ARBA" id="ARBA00004418"/>
    </source>
</evidence>
<comment type="subcellular location">
    <subcellularLocation>
        <location evidence="1">Periplasm</location>
    </subcellularLocation>
</comment>
<dbReference type="AlphaFoldDB" id="A0A1V0RQK4"/>
<sequence length="376" mass="41047">MTYPLQSLSRRAMLATGAAALATPLIARRALASSGEVNVFAWGDYFQNGEIPEAFTKATGIKVNVSTYGSNEEAASKLRAAGGKGFDILFPSVDTRPNYDEGNLLAEIDESRLKVDRIEPALWRSSLELGAAHRGKRYLVPFDWGTEGMTWDSSAVDVAPADLSYAHLWADGLDSKVAMRQKSVLITLAIYLDSIGEVPSNRAMDLYKTEEDTRRIFDACVAFAAKNKANIGAYWNNATEATGAFTDAGCTIGQTWDTTGIKLHMDVDPKWRYAAPKEGALAWMDTAAIPSGAENVDQAYEFLNFLMSPEIGGMFANATGYNSAAVGASAHLSEANKTAFAFAYQNGAIENLWWWPMFTPWFSAVREEYSEKLTNA</sequence>
<name>A0A1V0RQK4_9RHOB</name>
<evidence type="ECO:0000256" key="3">
    <source>
        <dbReference type="ARBA" id="ARBA00022729"/>
    </source>
</evidence>
<dbReference type="PANTHER" id="PTHR30222">
    <property type="entry name" value="SPERMIDINE/PUTRESCINE-BINDING PERIPLASMIC PROTEIN"/>
    <property type="match status" value="1"/>
</dbReference>
<proteinExistence type="predicted"/>
<dbReference type="InterPro" id="IPR001188">
    <property type="entry name" value="Sperm_putr-bd"/>
</dbReference>
<keyword evidence="2" id="KW-0813">Transport</keyword>
<keyword evidence="6" id="KW-1185">Reference proteome</keyword>
<evidence type="ECO:0000313" key="6">
    <source>
        <dbReference type="Proteomes" id="UP000192273"/>
    </source>
</evidence>
<dbReference type="InterPro" id="IPR006311">
    <property type="entry name" value="TAT_signal"/>
</dbReference>
<organism evidence="5 6">
    <name type="scientific">Roseovarius mucosus</name>
    <dbReference type="NCBI Taxonomy" id="215743"/>
    <lineage>
        <taxon>Bacteria</taxon>
        <taxon>Pseudomonadati</taxon>
        <taxon>Pseudomonadota</taxon>
        <taxon>Alphaproteobacteria</taxon>
        <taxon>Rhodobacterales</taxon>
        <taxon>Roseobacteraceae</taxon>
        <taxon>Roseovarius</taxon>
    </lineage>
</organism>
<dbReference type="PRINTS" id="PR00909">
    <property type="entry name" value="SPERMDNBNDNG"/>
</dbReference>
<evidence type="ECO:0000256" key="2">
    <source>
        <dbReference type="ARBA" id="ARBA00022448"/>
    </source>
</evidence>
<dbReference type="KEGG" id="rmm:ROSMUCSMR3_02584"/>
<dbReference type="GO" id="GO:0015846">
    <property type="term" value="P:polyamine transport"/>
    <property type="evidence" value="ECO:0007669"/>
    <property type="project" value="InterPro"/>
</dbReference>
<keyword evidence="3" id="KW-0732">Signal</keyword>
<protein>
    <submittedName>
        <fullName evidence="5">Spermidine-binding periplasmic protein SpuE</fullName>
    </submittedName>
</protein>
<dbReference type="OrthoDB" id="6776301at2"/>
<dbReference type="InterPro" id="IPR006059">
    <property type="entry name" value="SBP"/>
</dbReference>
<evidence type="ECO:0000313" key="5">
    <source>
        <dbReference type="EMBL" id="ARE84053.1"/>
    </source>
</evidence>
<dbReference type="GO" id="GO:0019808">
    <property type="term" value="F:polyamine binding"/>
    <property type="evidence" value="ECO:0007669"/>
    <property type="project" value="InterPro"/>
</dbReference>
<keyword evidence="4" id="KW-0574">Periplasm</keyword>
<dbReference type="Proteomes" id="UP000192273">
    <property type="component" value="Chromosome"/>
</dbReference>
<dbReference type="EMBL" id="CP020474">
    <property type="protein sequence ID" value="ARE84053.1"/>
    <property type="molecule type" value="Genomic_DNA"/>
</dbReference>
<dbReference type="Gene3D" id="3.40.190.10">
    <property type="entry name" value="Periplasmic binding protein-like II"/>
    <property type="match status" value="2"/>
</dbReference>
<reference evidence="5 6" key="1">
    <citation type="submission" date="2017-03" db="EMBL/GenBank/DDBJ databases">
        <title>Genome Sequence of Roseovarius mucosus strain SMR3 Isolated from a culture of the Diatom Skeletonema marinoi.</title>
        <authorList>
            <person name="Topel M."/>
            <person name="Pinder M."/>
            <person name="Johansson O.N."/>
            <person name="Kourtchenko O."/>
            <person name="Godhe A."/>
            <person name="Clarke A.K."/>
        </authorList>
    </citation>
    <scope>NUCLEOTIDE SEQUENCE [LARGE SCALE GENOMIC DNA]</scope>
    <source>
        <strain evidence="5 6">SMR3</strain>
    </source>
</reference>
<dbReference type="SUPFAM" id="SSF53850">
    <property type="entry name" value="Periplasmic binding protein-like II"/>
    <property type="match status" value="1"/>
</dbReference>
<dbReference type="GO" id="GO:0042597">
    <property type="term" value="C:periplasmic space"/>
    <property type="evidence" value="ECO:0007669"/>
    <property type="project" value="UniProtKB-SubCell"/>
</dbReference>